<evidence type="ECO:0000256" key="1">
    <source>
        <dbReference type="ARBA" id="ARBA00005771"/>
    </source>
</evidence>
<dbReference type="Pfam" id="PF00685">
    <property type="entry name" value="Sulfotransfer_1"/>
    <property type="match status" value="1"/>
</dbReference>
<reference evidence="5 6" key="1">
    <citation type="submission" date="2024-01" db="EMBL/GenBank/DDBJ databases">
        <title>The genomes of 5 underutilized Papilionoideae crops provide insights into root nodulation and disease resistanc.</title>
        <authorList>
            <person name="Jiang F."/>
        </authorList>
    </citation>
    <scope>NUCLEOTIDE SEQUENCE [LARGE SCALE GENOMIC DNA]</scope>
    <source>
        <strain evidence="5">LVBAO_FW01</strain>
        <tissue evidence="5">Leaves</tissue>
    </source>
</reference>
<evidence type="ECO:0000313" key="6">
    <source>
        <dbReference type="Proteomes" id="UP001367508"/>
    </source>
</evidence>
<evidence type="ECO:0000259" key="4">
    <source>
        <dbReference type="Pfam" id="PF00685"/>
    </source>
</evidence>
<proteinExistence type="inferred from homology"/>
<dbReference type="GO" id="GO:0008146">
    <property type="term" value="F:sulfotransferase activity"/>
    <property type="evidence" value="ECO:0007669"/>
    <property type="project" value="InterPro"/>
</dbReference>
<dbReference type="EMBL" id="JAYMYQ010000001">
    <property type="protein sequence ID" value="KAK7360670.1"/>
    <property type="molecule type" value="Genomic_DNA"/>
</dbReference>
<dbReference type="AlphaFoldDB" id="A0AAN9MTD3"/>
<feature type="domain" description="Sulfotransferase" evidence="4">
    <location>
        <begin position="76"/>
        <end position="129"/>
    </location>
</feature>
<protein>
    <recommendedName>
        <fullName evidence="3">Sulfotransferase</fullName>
        <ecNumber evidence="3">2.8.2.-</ecNumber>
    </recommendedName>
</protein>
<comment type="similarity">
    <text evidence="1 3">Belongs to the sulfotransferase 1 family.</text>
</comment>
<keyword evidence="6" id="KW-1185">Reference proteome</keyword>
<dbReference type="Proteomes" id="UP001367508">
    <property type="component" value="Unassembled WGS sequence"/>
</dbReference>
<dbReference type="SUPFAM" id="SSF52540">
    <property type="entry name" value="P-loop containing nucleoside triphosphate hydrolases"/>
    <property type="match status" value="1"/>
</dbReference>
<dbReference type="EC" id="2.8.2.-" evidence="3"/>
<dbReference type="InterPro" id="IPR027417">
    <property type="entry name" value="P-loop_NTPase"/>
</dbReference>
<gene>
    <name evidence="5" type="ORF">VNO77_02679</name>
</gene>
<comment type="caution">
    <text evidence="5">The sequence shown here is derived from an EMBL/GenBank/DDBJ whole genome shotgun (WGS) entry which is preliminary data.</text>
</comment>
<organism evidence="5 6">
    <name type="scientific">Canavalia gladiata</name>
    <name type="common">Sword bean</name>
    <name type="synonym">Dolichos gladiatus</name>
    <dbReference type="NCBI Taxonomy" id="3824"/>
    <lineage>
        <taxon>Eukaryota</taxon>
        <taxon>Viridiplantae</taxon>
        <taxon>Streptophyta</taxon>
        <taxon>Embryophyta</taxon>
        <taxon>Tracheophyta</taxon>
        <taxon>Spermatophyta</taxon>
        <taxon>Magnoliopsida</taxon>
        <taxon>eudicotyledons</taxon>
        <taxon>Gunneridae</taxon>
        <taxon>Pentapetalae</taxon>
        <taxon>rosids</taxon>
        <taxon>fabids</taxon>
        <taxon>Fabales</taxon>
        <taxon>Fabaceae</taxon>
        <taxon>Papilionoideae</taxon>
        <taxon>50 kb inversion clade</taxon>
        <taxon>NPAAA clade</taxon>
        <taxon>indigoferoid/millettioid clade</taxon>
        <taxon>Phaseoleae</taxon>
        <taxon>Canavalia</taxon>
    </lineage>
</organism>
<dbReference type="InterPro" id="IPR000863">
    <property type="entry name" value="Sulfotransferase_dom"/>
</dbReference>
<dbReference type="Gene3D" id="3.40.50.300">
    <property type="entry name" value="P-loop containing nucleotide triphosphate hydrolases"/>
    <property type="match status" value="2"/>
</dbReference>
<keyword evidence="2 3" id="KW-0808">Transferase</keyword>
<sequence length="143" mass="16788">MNSHKNVRRHYPHYQWKEVGFATYLCQYQGFWHTSRQLQGVLSCQKHFEAHDIDILSVTTPKSGTTWLKAWTFALLNGVSLCGPFWAHVLEEPEKIMFIRFEEMKMKPNFILKELARFLGCPFSKEEEDASFVNDILEAVQCE</sequence>
<dbReference type="PANTHER" id="PTHR11783">
    <property type="entry name" value="SULFOTRANSFERASE SULT"/>
    <property type="match status" value="1"/>
</dbReference>
<evidence type="ECO:0000256" key="3">
    <source>
        <dbReference type="RuleBase" id="RU361155"/>
    </source>
</evidence>
<evidence type="ECO:0000313" key="5">
    <source>
        <dbReference type="EMBL" id="KAK7360670.1"/>
    </source>
</evidence>
<accession>A0AAN9MTD3</accession>
<evidence type="ECO:0000256" key="2">
    <source>
        <dbReference type="ARBA" id="ARBA00022679"/>
    </source>
</evidence>
<name>A0AAN9MTD3_CANGL</name>